<organism evidence="8 9">
    <name type="scientific">Hibiscus trionum</name>
    <name type="common">Flower of an hour</name>
    <dbReference type="NCBI Taxonomy" id="183268"/>
    <lineage>
        <taxon>Eukaryota</taxon>
        <taxon>Viridiplantae</taxon>
        <taxon>Streptophyta</taxon>
        <taxon>Embryophyta</taxon>
        <taxon>Tracheophyta</taxon>
        <taxon>Spermatophyta</taxon>
        <taxon>Magnoliopsida</taxon>
        <taxon>eudicotyledons</taxon>
        <taxon>Gunneridae</taxon>
        <taxon>Pentapetalae</taxon>
        <taxon>rosids</taxon>
        <taxon>malvids</taxon>
        <taxon>Malvales</taxon>
        <taxon>Malvaceae</taxon>
        <taxon>Malvoideae</taxon>
        <taxon>Hibiscus</taxon>
    </lineage>
</organism>
<evidence type="ECO:0000313" key="8">
    <source>
        <dbReference type="EMBL" id="GMI69194.1"/>
    </source>
</evidence>
<comment type="subcellular location">
    <subcellularLocation>
        <location evidence="1">Membrane</location>
    </subcellularLocation>
</comment>
<dbReference type="Proteomes" id="UP001165190">
    <property type="component" value="Unassembled WGS sequence"/>
</dbReference>
<keyword evidence="2" id="KW-0813">Transport</keyword>
<keyword evidence="4" id="KW-0249">Electron transport</keyword>
<keyword evidence="3 6" id="KW-0732">Signal</keyword>
<accession>A0A9W7H134</accession>
<keyword evidence="9" id="KW-1185">Reference proteome</keyword>
<dbReference type="InterPro" id="IPR005018">
    <property type="entry name" value="DOMON_domain"/>
</dbReference>
<dbReference type="InterPro" id="IPR045265">
    <property type="entry name" value="AIR12_DOMON"/>
</dbReference>
<dbReference type="PANTHER" id="PTHR23130">
    <property type="entry name" value="CYTOCHROME B561 AND DOMON DOMAIN-CONTAINING PROTEIN"/>
    <property type="match status" value="1"/>
</dbReference>
<reference evidence="8" key="1">
    <citation type="submission" date="2023-05" db="EMBL/GenBank/DDBJ databases">
        <title>Genome and transcriptome analyses reveal genes involved in the formation of fine ridges on petal epidermal cells in Hibiscus trionum.</title>
        <authorList>
            <person name="Koshimizu S."/>
            <person name="Masuda S."/>
            <person name="Ishii T."/>
            <person name="Shirasu K."/>
            <person name="Hoshino A."/>
            <person name="Arita M."/>
        </authorList>
    </citation>
    <scope>NUCLEOTIDE SEQUENCE</scope>
    <source>
        <strain evidence="8">Hamamatsu line</strain>
    </source>
</reference>
<name>A0A9W7H134_HIBTR</name>
<dbReference type="AlphaFoldDB" id="A0A9W7H134"/>
<comment type="caution">
    <text evidence="8">The sequence shown here is derived from an EMBL/GenBank/DDBJ whole genome shotgun (WGS) entry which is preliminary data.</text>
</comment>
<dbReference type="OrthoDB" id="1720670at2759"/>
<feature type="signal peptide" evidence="6">
    <location>
        <begin position="1"/>
        <end position="27"/>
    </location>
</feature>
<gene>
    <name evidence="8" type="ORF">HRI_000588700</name>
</gene>
<evidence type="ECO:0000256" key="2">
    <source>
        <dbReference type="ARBA" id="ARBA00022448"/>
    </source>
</evidence>
<feature type="chain" id="PRO_5040727662" evidence="6">
    <location>
        <begin position="28"/>
        <end position="236"/>
    </location>
</feature>
<evidence type="ECO:0000259" key="7">
    <source>
        <dbReference type="PROSITE" id="PS50836"/>
    </source>
</evidence>
<evidence type="ECO:0000256" key="3">
    <source>
        <dbReference type="ARBA" id="ARBA00022729"/>
    </source>
</evidence>
<evidence type="ECO:0000313" key="9">
    <source>
        <dbReference type="Proteomes" id="UP001165190"/>
    </source>
</evidence>
<dbReference type="GO" id="GO:0016020">
    <property type="term" value="C:membrane"/>
    <property type="evidence" value="ECO:0007669"/>
    <property type="project" value="UniProtKB-SubCell"/>
</dbReference>
<proteinExistence type="predicted"/>
<feature type="domain" description="DOMON" evidence="7">
    <location>
        <begin position="51"/>
        <end position="164"/>
    </location>
</feature>
<evidence type="ECO:0000256" key="6">
    <source>
        <dbReference type="SAM" id="SignalP"/>
    </source>
</evidence>
<dbReference type="EMBL" id="BSYR01000006">
    <property type="protein sequence ID" value="GMI69194.1"/>
    <property type="molecule type" value="Genomic_DNA"/>
</dbReference>
<dbReference type="PANTHER" id="PTHR23130:SF157">
    <property type="entry name" value="AUXIN-INDUCED IN ROOT CULTURES PROTEIN 12"/>
    <property type="match status" value="1"/>
</dbReference>
<dbReference type="CDD" id="cd09629">
    <property type="entry name" value="DOMON_CIL1_like"/>
    <property type="match status" value="1"/>
</dbReference>
<evidence type="ECO:0000256" key="5">
    <source>
        <dbReference type="ARBA" id="ARBA00023136"/>
    </source>
</evidence>
<dbReference type="Pfam" id="PF04526">
    <property type="entry name" value="DUF568"/>
    <property type="match status" value="1"/>
</dbReference>
<sequence length="236" mass="25212">MKMGSRFMPSLLLLFCLCTTLISATHAADCSSLKLTGGRKQYSNCTELPSLNSTLHFTYNATNSSLSIAFSAPPAKPDGWIAWAVNPTATGMAGSQTLLAFKSNGSMVVKTYNISSYSSIVEGKLSFDVWDLEAETDKDGKMIIYGSVKVATSAEKLNQVWQVGPGVVDGFPMKHEFEKPNLASLGELQLVEKLSPAASSPSPSPQSAENSNSGYLVSEINAGFWISALISLLILL</sequence>
<protein>
    <submittedName>
        <fullName evidence="8">Auxin-Induced in Root cultures 12</fullName>
    </submittedName>
</protein>
<evidence type="ECO:0000256" key="1">
    <source>
        <dbReference type="ARBA" id="ARBA00004370"/>
    </source>
</evidence>
<dbReference type="PROSITE" id="PS50836">
    <property type="entry name" value="DOMON"/>
    <property type="match status" value="1"/>
</dbReference>
<evidence type="ECO:0000256" key="4">
    <source>
        <dbReference type="ARBA" id="ARBA00022982"/>
    </source>
</evidence>
<keyword evidence="5" id="KW-0472">Membrane</keyword>